<keyword evidence="1" id="KW-0732">Signal</keyword>
<accession>A0A8K0R2K4</accession>
<reference evidence="2" key="1">
    <citation type="journal article" date="2021" name="Nat. Commun.">
        <title>Genetic determinants of endophytism in the Arabidopsis root mycobiome.</title>
        <authorList>
            <person name="Mesny F."/>
            <person name="Miyauchi S."/>
            <person name="Thiergart T."/>
            <person name="Pickel B."/>
            <person name="Atanasova L."/>
            <person name="Karlsson M."/>
            <person name="Huettel B."/>
            <person name="Barry K.W."/>
            <person name="Haridas S."/>
            <person name="Chen C."/>
            <person name="Bauer D."/>
            <person name="Andreopoulos W."/>
            <person name="Pangilinan J."/>
            <person name="LaButti K."/>
            <person name="Riley R."/>
            <person name="Lipzen A."/>
            <person name="Clum A."/>
            <person name="Drula E."/>
            <person name="Henrissat B."/>
            <person name="Kohler A."/>
            <person name="Grigoriev I.V."/>
            <person name="Martin F.M."/>
            <person name="Hacquard S."/>
        </authorList>
    </citation>
    <scope>NUCLEOTIDE SEQUENCE</scope>
    <source>
        <strain evidence="2">MPI-SDFR-AT-0120</strain>
    </source>
</reference>
<dbReference type="Gene3D" id="2.60.20.10">
    <property type="entry name" value="Crystallins"/>
    <property type="match status" value="1"/>
</dbReference>
<name>A0A8K0R2K4_9PLEO</name>
<dbReference type="Proteomes" id="UP000813461">
    <property type="component" value="Unassembled WGS sequence"/>
</dbReference>
<sequence length="124" mass="13730">MKIFNLVLAVAGTLAAALPNPQGRTPPNDGRGATVFKEQNLKGESTSIPSNLWCTDLNNIFGGFDYRVRSMIVEKGYRCRFYTLWGCPADAENYEFGSKEQALAVGELPAWLDRKIHSVWCGEA</sequence>
<evidence type="ECO:0000256" key="1">
    <source>
        <dbReference type="SAM" id="SignalP"/>
    </source>
</evidence>
<dbReference type="OrthoDB" id="3786098at2759"/>
<proteinExistence type="predicted"/>
<dbReference type="AlphaFoldDB" id="A0A8K0R2K4"/>
<feature type="chain" id="PRO_5035454893" evidence="1">
    <location>
        <begin position="18"/>
        <end position="124"/>
    </location>
</feature>
<gene>
    <name evidence="2" type="ORF">FB567DRAFT_593669</name>
</gene>
<comment type="caution">
    <text evidence="2">The sequence shown here is derived from an EMBL/GenBank/DDBJ whole genome shotgun (WGS) entry which is preliminary data.</text>
</comment>
<evidence type="ECO:0000313" key="3">
    <source>
        <dbReference type="Proteomes" id="UP000813461"/>
    </source>
</evidence>
<evidence type="ECO:0000313" key="2">
    <source>
        <dbReference type="EMBL" id="KAH7084194.1"/>
    </source>
</evidence>
<feature type="signal peptide" evidence="1">
    <location>
        <begin position="1"/>
        <end position="17"/>
    </location>
</feature>
<dbReference type="EMBL" id="JAGMVJ010000012">
    <property type="protein sequence ID" value="KAH7084194.1"/>
    <property type="molecule type" value="Genomic_DNA"/>
</dbReference>
<organism evidence="2 3">
    <name type="scientific">Paraphoma chrysanthemicola</name>
    <dbReference type="NCBI Taxonomy" id="798071"/>
    <lineage>
        <taxon>Eukaryota</taxon>
        <taxon>Fungi</taxon>
        <taxon>Dikarya</taxon>
        <taxon>Ascomycota</taxon>
        <taxon>Pezizomycotina</taxon>
        <taxon>Dothideomycetes</taxon>
        <taxon>Pleosporomycetidae</taxon>
        <taxon>Pleosporales</taxon>
        <taxon>Pleosporineae</taxon>
        <taxon>Phaeosphaeriaceae</taxon>
        <taxon>Paraphoma</taxon>
    </lineage>
</organism>
<protein>
    <submittedName>
        <fullName evidence="2">Uncharacterized protein</fullName>
    </submittedName>
</protein>
<keyword evidence="3" id="KW-1185">Reference proteome</keyword>